<dbReference type="EMBL" id="BMNK01000006">
    <property type="protein sequence ID" value="GGP08431.1"/>
    <property type="molecule type" value="Genomic_DNA"/>
</dbReference>
<evidence type="ECO:0000259" key="2">
    <source>
        <dbReference type="Pfam" id="PF18145"/>
    </source>
</evidence>
<gene>
    <name evidence="3" type="ORF">GCM10012278_40120</name>
</gene>
<dbReference type="NCBIfam" id="NF033611">
    <property type="entry name" value="SAVED"/>
    <property type="match status" value="1"/>
</dbReference>
<dbReference type="InterPro" id="IPR040836">
    <property type="entry name" value="SAVED"/>
</dbReference>
<name>A0A918A826_9ACTN</name>
<proteinExistence type="predicted"/>
<reference evidence="3" key="2">
    <citation type="submission" date="2020-09" db="EMBL/GenBank/DDBJ databases">
        <authorList>
            <person name="Sun Q."/>
            <person name="Zhou Y."/>
        </authorList>
    </citation>
    <scope>NUCLEOTIDE SEQUENCE</scope>
    <source>
        <strain evidence="3">CGMCC 4.7430</strain>
    </source>
</reference>
<keyword evidence="4" id="KW-1185">Reference proteome</keyword>
<dbReference type="Pfam" id="PF18145">
    <property type="entry name" value="SAVED"/>
    <property type="match status" value="1"/>
</dbReference>
<accession>A0A918A826</accession>
<dbReference type="Proteomes" id="UP000660745">
    <property type="component" value="Unassembled WGS sequence"/>
</dbReference>
<evidence type="ECO:0000313" key="4">
    <source>
        <dbReference type="Proteomes" id="UP000660745"/>
    </source>
</evidence>
<feature type="domain" description="SMODS-associated and fused to various effectors" evidence="2">
    <location>
        <begin position="329"/>
        <end position="504"/>
    </location>
</feature>
<organism evidence="3 4">
    <name type="scientific">Nonomuraea glycinis</name>
    <dbReference type="NCBI Taxonomy" id="2047744"/>
    <lineage>
        <taxon>Bacteria</taxon>
        <taxon>Bacillati</taxon>
        <taxon>Actinomycetota</taxon>
        <taxon>Actinomycetes</taxon>
        <taxon>Streptosporangiales</taxon>
        <taxon>Streptosporangiaceae</taxon>
        <taxon>Nonomuraea</taxon>
    </lineage>
</organism>
<comment type="caution">
    <text evidence="3">The sequence shown here is derived from an EMBL/GenBank/DDBJ whole genome shotgun (WGS) entry which is preliminary data.</text>
</comment>
<evidence type="ECO:0000313" key="3">
    <source>
        <dbReference type="EMBL" id="GGP08431.1"/>
    </source>
</evidence>
<evidence type="ECO:0000256" key="1">
    <source>
        <dbReference type="SAM" id="MobiDB-lite"/>
    </source>
</evidence>
<feature type="region of interest" description="Disordered" evidence="1">
    <location>
        <begin position="14"/>
        <end position="34"/>
    </location>
</feature>
<reference evidence="3" key="1">
    <citation type="journal article" date="2014" name="Int. J. Syst. Evol. Microbiol.">
        <title>Complete genome sequence of Corynebacterium casei LMG S-19264T (=DSM 44701T), isolated from a smear-ripened cheese.</title>
        <authorList>
            <consortium name="US DOE Joint Genome Institute (JGI-PGF)"/>
            <person name="Walter F."/>
            <person name="Albersmeier A."/>
            <person name="Kalinowski J."/>
            <person name="Ruckert C."/>
        </authorList>
    </citation>
    <scope>NUCLEOTIDE SEQUENCE</scope>
    <source>
        <strain evidence="3">CGMCC 4.7430</strain>
    </source>
</reference>
<dbReference type="AlphaFoldDB" id="A0A918A826"/>
<protein>
    <recommendedName>
        <fullName evidence="2">SMODS-associated and fused to various effectors domain-containing protein</fullName>
    </recommendedName>
</protein>
<sequence>MDLPLSVTQFASGGPMTVLRPATGPNSRSGVRRSGDRYQDLIGWSAAMRVMHPTNDIQRLEIEVNGVGNIDDVVLRSASGRHHYAQVKWTTNPTNMIDHSYLTKQDTKKSKSLLQKLFHSWKKLTTAGDPPVMELVTNRVLDPGDPLLSLLDGRTDLLNPAARLLTPGSAADARLNEWAEHLSCTRGEVLDMLDSLHFKPGLSISSERDRAQSLMLANGLLGDADALDRGIGIVTDWVLEGRREITLDDITMEVERMRLRSDDPRAVLLIQAIDRDPNPGDATVALDWVDLYEEDSPPTRRQPRDPADWAAMSNDIDDAVARLRSQGFKDVVVRGAMRQATFFTVGARLAQVTGTNVSHVRFGMPWASNAPRIAVPDLQRSLVPIDAGNHLAVAIGMTDDPVPAVTAFVKATNLPVRSLLALTPAEGPNDQSVAGPGQAVAYAQSLRNAVRAQLESTPAERVHLFLAGPGGLALLLGHRWNRVAPTTVYEDLGSGHGYTAAFSIDA</sequence>